<evidence type="ECO:0000256" key="4">
    <source>
        <dbReference type="ARBA" id="ARBA00022807"/>
    </source>
</evidence>
<sequence>MIKKLIIICLMLSIFSLTFSPIVDANSTTKTHISTMAQLKKSALFKKKTQLVEPLAGPISISGQAVYANIASIAPEFVGTPYVFGGKTPAGFDCSGFIHYVHQFAGLDLLRMSSEDYYKQSTKVNVPEVGDLVFFKDTYKTGISHMGIYMGENKFVHAGSKGVEITNLSNTYWQQHFVAFKRFNAVTE</sequence>
<dbReference type="PANTHER" id="PTHR47053">
    <property type="entry name" value="MUREIN DD-ENDOPEPTIDASE MEPH-RELATED"/>
    <property type="match status" value="1"/>
</dbReference>
<proteinExistence type="inferred from homology"/>
<keyword evidence="2" id="KW-0645">Protease</keyword>
<keyword evidence="8" id="KW-1185">Reference proteome</keyword>
<dbReference type="Pfam" id="PF00877">
    <property type="entry name" value="NLPC_P60"/>
    <property type="match status" value="1"/>
</dbReference>
<evidence type="ECO:0000313" key="8">
    <source>
        <dbReference type="Proteomes" id="UP001152173"/>
    </source>
</evidence>
<name>A0A9X3LEW2_9BACL</name>
<evidence type="ECO:0000256" key="5">
    <source>
        <dbReference type="SAM" id="SignalP"/>
    </source>
</evidence>
<evidence type="ECO:0000313" key="7">
    <source>
        <dbReference type="EMBL" id="MCZ8536666.1"/>
    </source>
</evidence>
<keyword evidence="4" id="KW-0788">Thiol protease</keyword>
<feature type="chain" id="PRO_5040790272" evidence="5">
    <location>
        <begin position="26"/>
        <end position="188"/>
    </location>
</feature>
<dbReference type="InterPro" id="IPR000064">
    <property type="entry name" value="NLP_P60_dom"/>
</dbReference>
<comment type="similarity">
    <text evidence="1">Belongs to the peptidase C40 family.</text>
</comment>
<keyword evidence="5" id="KW-0732">Signal</keyword>
<dbReference type="InterPro" id="IPR038765">
    <property type="entry name" value="Papain-like_cys_pep_sf"/>
</dbReference>
<accession>A0A9X3LEW2</accession>
<dbReference type="PROSITE" id="PS51935">
    <property type="entry name" value="NLPC_P60"/>
    <property type="match status" value="1"/>
</dbReference>
<dbReference type="PANTHER" id="PTHR47053:SF1">
    <property type="entry name" value="MUREIN DD-ENDOPEPTIDASE MEPH-RELATED"/>
    <property type="match status" value="1"/>
</dbReference>
<dbReference type="SUPFAM" id="SSF54001">
    <property type="entry name" value="Cysteine proteinases"/>
    <property type="match status" value="1"/>
</dbReference>
<dbReference type="GO" id="GO:0008234">
    <property type="term" value="F:cysteine-type peptidase activity"/>
    <property type="evidence" value="ECO:0007669"/>
    <property type="project" value="UniProtKB-KW"/>
</dbReference>
<organism evidence="7 8">
    <name type="scientific">Paenisporosarcina quisquiliarum</name>
    <dbReference type="NCBI Taxonomy" id="365346"/>
    <lineage>
        <taxon>Bacteria</taxon>
        <taxon>Bacillati</taxon>
        <taxon>Bacillota</taxon>
        <taxon>Bacilli</taxon>
        <taxon>Bacillales</taxon>
        <taxon>Caryophanaceae</taxon>
        <taxon>Paenisporosarcina</taxon>
    </lineage>
</organism>
<dbReference type="RefSeq" id="WP_269925761.1">
    <property type="nucleotide sequence ID" value="NZ_JAMKBJ010000003.1"/>
</dbReference>
<comment type="caution">
    <text evidence="7">The sequence shown here is derived from an EMBL/GenBank/DDBJ whole genome shotgun (WGS) entry which is preliminary data.</text>
</comment>
<dbReference type="Gene3D" id="3.90.1720.10">
    <property type="entry name" value="endopeptidase domain like (from Nostoc punctiforme)"/>
    <property type="match status" value="1"/>
</dbReference>
<dbReference type="GO" id="GO:0006508">
    <property type="term" value="P:proteolysis"/>
    <property type="evidence" value="ECO:0007669"/>
    <property type="project" value="UniProtKB-KW"/>
</dbReference>
<dbReference type="AlphaFoldDB" id="A0A9X3LEW2"/>
<protein>
    <submittedName>
        <fullName evidence="7">C40 family peptidase</fullName>
    </submittedName>
</protein>
<gene>
    <name evidence="7" type="ORF">M9R32_05645</name>
</gene>
<evidence type="ECO:0000256" key="3">
    <source>
        <dbReference type="ARBA" id="ARBA00022801"/>
    </source>
</evidence>
<evidence type="ECO:0000256" key="2">
    <source>
        <dbReference type="ARBA" id="ARBA00022670"/>
    </source>
</evidence>
<dbReference type="InterPro" id="IPR051202">
    <property type="entry name" value="Peptidase_C40"/>
</dbReference>
<feature type="signal peptide" evidence="5">
    <location>
        <begin position="1"/>
        <end position="25"/>
    </location>
</feature>
<feature type="domain" description="NlpC/P60" evidence="6">
    <location>
        <begin position="64"/>
        <end position="184"/>
    </location>
</feature>
<evidence type="ECO:0000256" key="1">
    <source>
        <dbReference type="ARBA" id="ARBA00007074"/>
    </source>
</evidence>
<dbReference type="EMBL" id="JAMKBJ010000003">
    <property type="protein sequence ID" value="MCZ8536666.1"/>
    <property type="molecule type" value="Genomic_DNA"/>
</dbReference>
<reference evidence="7" key="1">
    <citation type="submission" date="2022-05" db="EMBL/GenBank/DDBJ databases">
        <authorList>
            <person name="Colautti A."/>
            <person name="Iacumin L."/>
        </authorList>
    </citation>
    <scope>NUCLEOTIDE SEQUENCE</scope>
    <source>
        <strain evidence="7">SK 55</strain>
    </source>
</reference>
<dbReference type="Proteomes" id="UP001152173">
    <property type="component" value="Unassembled WGS sequence"/>
</dbReference>
<evidence type="ECO:0000259" key="6">
    <source>
        <dbReference type="PROSITE" id="PS51935"/>
    </source>
</evidence>
<keyword evidence="3" id="KW-0378">Hydrolase</keyword>